<dbReference type="SFLD" id="SFLDG01129">
    <property type="entry name" value="C1.5:_HAD__Beta-PGM__Phosphata"/>
    <property type="match status" value="1"/>
</dbReference>
<dbReference type="InterPro" id="IPR006439">
    <property type="entry name" value="HAD-SF_hydro_IA"/>
</dbReference>
<reference evidence="2" key="1">
    <citation type="journal article" date="2019" name="Int. J. Syst. Evol. Microbiol.">
        <title>The Global Catalogue of Microorganisms (GCM) 10K type strain sequencing project: providing services to taxonomists for standard genome sequencing and annotation.</title>
        <authorList>
            <consortium name="The Broad Institute Genomics Platform"/>
            <consortium name="The Broad Institute Genome Sequencing Center for Infectious Disease"/>
            <person name="Wu L."/>
            <person name="Ma J."/>
        </authorList>
    </citation>
    <scope>NUCLEOTIDE SEQUENCE [LARGE SCALE GENOMIC DNA]</scope>
    <source>
        <strain evidence="2">JCM 17938</strain>
    </source>
</reference>
<evidence type="ECO:0000313" key="1">
    <source>
        <dbReference type="EMBL" id="GAA4613676.1"/>
    </source>
</evidence>
<comment type="caution">
    <text evidence="1">The sequence shown here is derived from an EMBL/GenBank/DDBJ whole genome shotgun (WGS) entry which is preliminary data.</text>
</comment>
<dbReference type="InterPro" id="IPR036412">
    <property type="entry name" value="HAD-like_sf"/>
</dbReference>
<gene>
    <name evidence="1" type="ORF">GCM10023195_59350</name>
</gene>
<accession>A0ABP8TV67</accession>
<dbReference type="PANTHER" id="PTHR43611">
    <property type="entry name" value="ALPHA-D-GLUCOSE 1-PHOSPHATE PHOSPHATASE"/>
    <property type="match status" value="1"/>
</dbReference>
<dbReference type="Pfam" id="PF00702">
    <property type="entry name" value="Hydrolase"/>
    <property type="match status" value="1"/>
</dbReference>
<dbReference type="Proteomes" id="UP001500212">
    <property type="component" value="Unassembled WGS sequence"/>
</dbReference>
<dbReference type="SFLD" id="SFLDS00003">
    <property type="entry name" value="Haloacid_Dehalogenase"/>
    <property type="match status" value="1"/>
</dbReference>
<keyword evidence="2" id="KW-1185">Reference proteome</keyword>
<dbReference type="InterPro" id="IPR023214">
    <property type="entry name" value="HAD_sf"/>
</dbReference>
<sequence length="197" mass="21367">MSRAIVFDLFGVIALTQTPAAKRRIEDIAGVAPDALWDAYWALRKPYDAGQSSAEYWTAVADRLGVRFPAATIDALTAADLASWTNADPAMVSLVGELAGQGRRLGLLSNIIADLVPVFEERHRSWLAHFDALTYSCAIGVAKPDHRAFEIAAERLGVAPADCLFIDDTEVNVVAAREVGMRAEVFHSVDQIRALTT</sequence>
<protein>
    <submittedName>
        <fullName evidence="1">HAD family phosphatase</fullName>
    </submittedName>
</protein>
<name>A0ABP8TV67_9ACTN</name>
<evidence type="ECO:0000313" key="2">
    <source>
        <dbReference type="Proteomes" id="UP001500212"/>
    </source>
</evidence>
<dbReference type="PANTHER" id="PTHR43611:SF3">
    <property type="entry name" value="FLAVIN MONONUCLEOTIDE HYDROLASE 1, CHLOROPLATIC"/>
    <property type="match status" value="1"/>
</dbReference>
<organism evidence="1 2">
    <name type="scientific">Actinoallomurus liliacearum</name>
    <dbReference type="NCBI Taxonomy" id="1080073"/>
    <lineage>
        <taxon>Bacteria</taxon>
        <taxon>Bacillati</taxon>
        <taxon>Actinomycetota</taxon>
        <taxon>Actinomycetes</taxon>
        <taxon>Streptosporangiales</taxon>
        <taxon>Thermomonosporaceae</taxon>
        <taxon>Actinoallomurus</taxon>
    </lineage>
</organism>
<dbReference type="RefSeq" id="WP_345361729.1">
    <property type="nucleotide sequence ID" value="NZ_BAABHJ010000023.1"/>
</dbReference>
<dbReference type="SUPFAM" id="SSF56784">
    <property type="entry name" value="HAD-like"/>
    <property type="match status" value="1"/>
</dbReference>
<proteinExistence type="predicted"/>
<dbReference type="EMBL" id="BAABHJ010000023">
    <property type="protein sequence ID" value="GAA4613676.1"/>
    <property type="molecule type" value="Genomic_DNA"/>
</dbReference>
<dbReference type="CDD" id="cd02603">
    <property type="entry name" value="HAD_sEH-N_like"/>
    <property type="match status" value="1"/>
</dbReference>
<dbReference type="Gene3D" id="3.40.50.1000">
    <property type="entry name" value="HAD superfamily/HAD-like"/>
    <property type="match status" value="1"/>
</dbReference>
<dbReference type="NCBIfam" id="TIGR01509">
    <property type="entry name" value="HAD-SF-IA-v3"/>
    <property type="match status" value="1"/>
</dbReference>